<comment type="similarity">
    <text evidence="4">Belongs to the BMT2 family.</text>
</comment>
<dbReference type="STRING" id="1036808.A0A0C3D548"/>
<protein>
    <recommendedName>
        <fullName evidence="4">25S rRNA adenine-N(1) methyltransferase</fullName>
        <ecNumber evidence="4">2.1.1.-</ecNumber>
    </recommendedName>
</protein>
<dbReference type="GO" id="GO:0005730">
    <property type="term" value="C:nucleolus"/>
    <property type="evidence" value="ECO:0007669"/>
    <property type="project" value="UniProtKB-SubCell"/>
</dbReference>
<feature type="compositionally biased region" description="Low complexity" evidence="5">
    <location>
        <begin position="10"/>
        <end position="22"/>
    </location>
</feature>
<keyword evidence="1 4" id="KW-0489">Methyltransferase</keyword>
<dbReference type="PANTHER" id="PTHR21008">
    <property type="entry name" value="S-ADENOSYLMETHIONINE SENSOR UPSTREAM OF MTORC1-RELATED"/>
    <property type="match status" value="1"/>
</dbReference>
<evidence type="ECO:0000313" key="7">
    <source>
        <dbReference type="Proteomes" id="UP000053989"/>
    </source>
</evidence>
<dbReference type="Pfam" id="PF11968">
    <property type="entry name" value="Bmt2"/>
    <property type="match status" value="1"/>
</dbReference>
<comment type="function">
    <text evidence="4">S-adenosyl-L-methionine-dependent methyltransferase that specifically methylates the N(1) position of an adenine present in helix 65 in 25S rRNA.</text>
</comment>
<dbReference type="GO" id="GO:0016433">
    <property type="term" value="F:rRNA (adenine) methyltransferase activity"/>
    <property type="evidence" value="ECO:0007669"/>
    <property type="project" value="UniProtKB-UniRule"/>
</dbReference>
<keyword evidence="3 4" id="KW-0949">S-adenosyl-L-methionine</keyword>
<dbReference type="AlphaFoldDB" id="A0A0C3D548"/>
<proteinExistence type="inferred from homology"/>
<keyword evidence="4" id="KW-0539">Nucleus</keyword>
<reference evidence="7" key="2">
    <citation type="submission" date="2015-01" db="EMBL/GenBank/DDBJ databases">
        <title>Evolutionary Origins and Diversification of the Mycorrhizal Mutualists.</title>
        <authorList>
            <consortium name="DOE Joint Genome Institute"/>
            <consortium name="Mycorrhizal Genomics Consortium"/>
            <person name="Kohler A."/>
            <person name="Kuo A."/>
            <person name="Nagy L.G."/>
            <person name="Floudas D."/>
            <person name="Copeland A."/>
            <person name="Barry K.W."/>
            <person name="Cichocki N."/>
            <person name="Veneault-Fourrey C."/>
            <person name="LaButti K."/>
            <person name="Lindquist E.A."/>
            <person name="Lipzen A."/>
            <person name="Lundell T."/>
            <person name="Morin E."/>
            <person name="Murat C."/>
            <person name="Riley R."/>
            <person name="Ohm R."/>
            <person name="Sun H."/>
            <person name="Tunlid A."/>
            <person name="Henrissat B."/>
            <person name="Grigoriev I.V."/>
            <person name="Hibbett D.S."/>
            <person name="Martin F."/>
        </authorList>
    </citation>
    <scope>NUCLEOTIDE SEQUENCE [LARGE SCALE GENOMIC DNA]</scope>
    <source>
        <strain evidence="7">Foug A</strain>
    </source>
</reference>
<dbReference type="HAMAP" id="MF_03044">
    <property type="entry name" value="BMT2"/>
    <property type="match status" value="1"/>
</dbReference>
<dbReference type="FunCoup" id="A0A0C3D548">
    <property type="interactions" value="65"/>
</dbReference>
<evidence type="ECO:0000256" key="1">
    <source>
        <dbReference type="ARBA" id="ARBA00022603"/>
    </source>
</evidence>
<dbReference type="InterPro" id="IPR029063">
    <property type="entry name" value="SAM-dependent_MTases_sf"/>
</dbReference>
<keyword evidence="2 4" id="KW-0808">Transferase</keyword>
<dbReference type="InParanoid" id="A0A0C3D548"/>
<name>A0A0C3D548_9AGAM</name>
<feature type="binding site" evidence="4">
    <location>
        <position position="116"/>
    </location>
    <ligand>
        <name>S-adenosyl-L-methionine</name>
        <dbReference type="ChEBI" id="CHEBI:59789"/>
    </ligand>
</feature>
<dbReference type="PANTHER" id="PTHR21008:SF1">
    <property type="entry name" value="25S RRNA (ADENINE(2142)-N(1))-METHYLTRANSFERASE"/>
    <property type="match status" value="1"/>
</dbReference>
<feature type="region of interest" description="Disordered" evidence="5">
    <location>
        <begin position="1"/>
        <end position="26"/>
    </location>
</feature>
<dbReference type="EC" id="2.1.1.-" evidence="4"/>
<evidence type="ECO:0000256" key="2">
    <source>
        <dbReference type="ARBA" id="ARBA00022679"/>
    </source>
</evidence>
<evidence type="ECO:0000256" key="3">
    <source>
        <dbReference type="ARBA" id="ARBA00022691"/>
    </source>
</evidence>
<feature type="binding site" evidence="4">
    <location>
        <position position="136"/>
    </location>
    <ligand>
        <name>S-adenosyl-L-methionine</name>
        <dbReference type="ChEBI" id="CHEBI:59789"/>
    </ligand>
</feature>
<dbReference type="OrthoDB" id="5954793at2759"/>
<evidence type="ECO:0000256" key="4">
    <source>
        <dbReference type="HAMAP-Rule" id="MF_03044"/>
    </source>
</evidence>
<dbReference type="InterPro" id="IPR021867">
    <property type="entry name" value="Bmt2/SAMTOR"/>
</dbReference>
<reference evidence="6 7" key="1">
    <citation type="submission" date="2014-04" db="EMBL/GenBank/DDBJ databases">
        <authorList>
            <consortium name="DOE Joint Genome Institute"/>
            <person name="Kuo A."/>
            <person name="Kohler A."/>
            <person name="Nagy L.G."/>
            <person name="Floudas D."/>
            <person name="Copeland A."/>
            <person name="Barry K.W."/>
            <person name="Cichocki N."/>
            <person name="Veneault-Fourrey C."/>
            <person name="LaButti K."/>
            <person name="Lindquist E.A."/>
            <person name="Lipzen A."/>
            <person name="Lundell T."/>
            <person name="Morin E."/>
            <person name="Murat C."/>
            <person name="Sun H."/>
            <person name="Tunlid A."/>
            <person name="Henrissat B."/>
            <person name="Grigoriev I.V."/>
            <person name="Hibbett D.S."/>
            <person name="Martin F."/>
            <person name="Nordberg H.P."/>
            <person name="Cantor M.N."/>
            <person name="Hua S.X."/>
        </authorList>
    </citation>
    <scope>NUCLEOTIDE SEQUENCE [LARGE SCALE GENOMIC DNA]</scope>
    <source>
        <strain evidence="6 7">Foug A</strain>
    </source>
</reference>
<evidence type="ECO:0000256" key="5">
    <source>
        <dbReference type="SAM" id="MobiDB-lite"/>
    </source>
</evidence>
<dbReference type="Proteomes" id="UP000053989">
    <property type="component" value="Unassembled WGS sequence"/>
</dbReference>
<comment type="subcellular location">
    <subcellularLocation>
        <location evidence="4">Nucleus</location>
        <location evidence="4">Nucleolus</location>
    </subcellularLocation>
</comment>
<dbReference type="SUPFAM" id="SSF53335">
    <property type="entry name" value="S-adenosyl-L-methionine-dependent methyltransferases"/>
    <property type="match status" value="1"/>
</dbReference>
<organism evidence="6 7">
    <name type="scientific">Scleroderma citrinum Foug A</name>
    <dbReference type="NCBI Taxonomy" id="1036808"/>
    <lineage>
        <taxon>Eukaryota</taxon>
        <taxon>Fungi</taxon>
        <taxon>Dikarya</taxon>
        <taxon>Basidiomycota</taxon>
        <taxon>Agaricomycotina</taxon>
        <taxon>Agaricomycetes</taxon>
        <taxon>Agaricomycetidae</taxon>
        <taxon>Boletales</taxon>
        <taxon>Sclerodermatineae</taxon>
        <taxon>Sclerodermataceae</taxon>
        <taxon>Scleroderma</taxon>
    </lineage>
</organism>
<accession>A0A0C3D548</accession>
<sequence>MPKARKKKAPVTTSVASSSSSPHTTRTIIRRFHVLLKRQEQLKRDPSTASHAAELRKIEKEIEEMGGLAAYQHMSDIGQGNDRGGGSEKVLIKWLTDMGFSKPHGTPNQKRLLEVGALKPDNYASCSSWIDVTPIDLRSRHAAIREQDFLEMGVNENQGRWDIISLSLVVNFVPEPRDRGRMLCLAHAFLREAGLLFLVLPLPCVENSRYLTFELLQSLMTTVGFVETHKKWKQGGKMAYWLYRKVERHTRSDSSPFRKRTMCRQGSSRNNFVILVQEE</sequence>
<evidence type="ECO:0000313" key="6">
    <source>
        <dbReference type="EMBL" id="KIM51534.1"/>
    </source>
</evidence>
<gene>
    <name evidence="6" type="ORF">SCLCIDRAFT_143037</name>
</gene>
<dbReference type="EMBL" id="KN822252">
    <property type="protein sequence ID" value="KIM51534.1"/>
    <property type="molecule type" value="Genomic_DNA"/>
</dbReference>
<dbReference type="HOGENOM" id="CLU_041583_1_0_1"/>
<keyword evidence="7" id="KW-1185">Reference proteome</keyword>